<evidence type="ECO:0000313" key="3">
    <source>
        <dbReference type="Proteomes" id="UP000243723"/>
    </source>
</evidence>
<feature type="compositionally biased region" description="Basic residues" evidence="1">
    <location>
        <begin position="194"/>
        <end position="208"/>
    </location>
</feature>
<dbReference type="OrthoDB" id="5226911at2759"/>
<evidence type="ECO:0000313" key="2">
    <source>
        <dbReference type="EMBL" id="PSK50360.1"/>
    </source>
</evidence>
<dbReference type="AlphaFoldDB" id="A0A2P7ZQ69"/>
<name>A0A2P7ZQ69_9PEZI</name>
<dbReference type="EMBL" id="NHZQ01000138">
    <property type="protein sequence ID" value="PSK50360.1"/>
    <property type="molecule type" value="Genomic_DNA"/>
</dbReference>
<evidence type="ECO:0000256" key="1">
    <source>
        <dbReference type="SAM" id="MobiDB-lite"/>
    </source>
</evidence>
<dbReference type="STRING" id="40998.A0A2P7ZQ69"/>
<keyword evidence="3" id="KW-1185">Reference proteome</keyword>
<reference evidence="2 3" key="1">
    <citation type="submission" date="2017-05" db="EMBL/GenBank/DDBJ databases">
        <title>Draft genome sequence of Elsinoe australis.</title>
        <authorList>
            <person name="Cheng Q."/>
        </authorList>
    </citation>
    <scope>NUCLEOTIDE SEQUENCE [LARGE SCALE GENOMIC DNA]</scope>
    <source>
        <strain evidence="2 3">NL1</strain>
    </source>
</reference>
<comment type="caution">
    <text evidence="2">The sequence shown here is derived from an EMBL/GenBank/DDBJ whole genome shotgun (WGS) entry which is preliminary data.</text>
</comment>
<dbReference type="Proteomes" id="UP000243723">
    <property type="component" value="Unassembled WGS sequence"/>
</dbReference>
<accession>A0A2P7ZQ69</accession>
<proteinExistence type="predicted"/>
<feature type="compositionally biased region" description="Basic and acidic residues" evidence="1">
    <location>
        <begin position="210"/>
        <end position="221"/>
    </location>
</feature>
<protein>
    <submittedName>
        <fullName evidence="2">Uncharacterized protein</fullName>
    </submittedName>
</protein>
<feature type="region of interest" description="Disordered" evidence="1">
    <location>
        <begin position="143"/>
        <end position="273"/>
    </location>
</feature>
<gene>
    <name evidence="2" type="ORF">B9Z65_304</name>
</gene>
<organism evidence="2 3">
    <name type="scientific">Elsinoe australis</name>
    <dbReference type="NCBI Taxonomy" id="40998"/>
    <lineage>
        <taxon>Eukaryota</taxon>
        <taxon>Fungi</taxon>
        <taxon>Dikarya</taxon>
        <taxon>Ascomycota</taxon>
        <taxon>Pezizomycotina</taxon>
        <taxon>Dothideomycetes</taxon>
        <taxon>Dothideomycetidae</taxon>
        <taxon>Myriangiales</taxon>
        <taxon>Elsinoaceae</taxon>
        <taxon>Elsinoe</taxon>
    </lineage>
</organism>
<sequence>MEDSRVSSIVHGLVSAFGRGYNVLRKKGGSARREGKRVDKRSSVDGLTASLRYGSRAVGKEYEKGVDRVGQRFGQVDAAASLTLMQTLLKLNAGLVNIVAGLLDRKLRKRADVDLRSLTSLSEACTREAVNTLQDLRYRLTTRPASKSHRAQAPDEHSQQMAKYTHSSKKRHEDKREKRSASTTTKPYWEFQLVHHKPRSGKRRKSTARNRCDRGDSKGDDMVEMPAQRHDSRRKVSVKHASSNEYSPVGLGAIAKENRPRPRVNPSLPPRRLVPRANTARYSLASTKIGEIPMHEWNDSGAISPSPIIDTLDPEPWGWGGPVSSIAGGKASKFGFLNVFKKRVPQRMV</sequence>